<feature type="region of interest" description="Disordered" evidence="2">
    <location>
        <begin position="430"/>
        <end position="475"/>
    </location>
</feature>
<sequence length="1278" mass="142066">MFSPRQGVELVRFVESWREGGGNRTPSSSAQVGAGGPGWACSFVNGWFDGAYARRLGGPRVGGVGSPFDEGGGSEDAQRHSGGSDSGRSSGGCRGQQRQHGAVGVPEHQESFVCTGDTAVSGLEEEYRDTLAASQGRREGWSRERAMEAVSALVAEGARLRSILVANIAGHSGKRPWRALEAEEFEAMVWARPGLKAHGCGLDELPPAEEATAEDWWVLVQLSRERLSEMQRFCRGKGQGTYPDVVDDSFFRKQARSPSPDPMSRGAPRGQTALLVWGTGRDPPPYGCQTGRVGKSGGGPQDILAQAVHSGEVPDNIGGPSGVGILSGGLDTLSPVVPHQEGRKEPKDGCTTLLEWERGFWTMARTAPALQHKLFMYFHMWFVSKVAIYGFAAMAKFYDFFNLRMEADDFVSFKLGSYSDTFTAYLMKTNTQPQGGGGAAERDRGQARDGGGGCGPPPTEAAVEEQLRQEEEPVEELEGIEGEVLWLDLGETEELGGANRGDEMEITECWGRGLAPAARGVGWPFEHVDLDEPFRVPNYVGDEHQATMEKEIEKELSEARIFPAGDRLPLGISALGMVEKLRNGKIKYRPIWDYSRPAEVGVNDRIKLEKDKFSSAKNAYGLLRPGLWMIKADLDSPYRSVGVVSQFWPTLSFEFGGVRYFDVRAPFGNRALPGIFMRYTRAIVGWMQAQGVPAVGYLDDFFCVANSKEETEEIMLMLVEFVSLLGFKVNSAKCEGPGRRMEFLGVILAMDGERCTAEVNEERILFVLAHARDVERQATGFTLLAACGRRSCVKVSPAVLADIKVLERVIWLYNGRKVELLREDVKEDWFATDASGRKGMGGVLDKNFFLYSWDDMKRMVQRPWFPFQKGKKSMHHIIYLELFTVWWTVALWGPQLAGRTVVVRIDNQCALQHVDKLWGPVEYLPLLEQIFYVCVKYDVRLRPVYINTKDNLLTDLLSRLNLKQFHLEHRAFMRARIWRQDRDDWMLHPAPTHELDVEHGPFTLDALEVLEALQQKAQRYEEAALPDNTKGSYNTGSKAFITFCVYFACLGCMSPLLPSKDETLILFITFSSWDLTNLSLSTTILVGFFGLLRKDNLTEGKVGAWNSRASLVRDDVIFTEDGETVWLRVKYSETIQCGERAGDAALFVIKKGTGKKMLLVPLSHGDLVKGVKALAAPVGLDPGDYSGHSLRRGGATAALRLDVHSVYINLQGDWKSDCYSSGSSFRESWRRPRRRFDGRKVKFPFALPPPPAFMGEWLGVHITSLGKESDAHTKHTVR</sequence>
<dbReference type="PANTHER" id="PTHR33050">
    <property type="entry name" value="REVERSE TRANSCRIPTASE DOMAIN-CONTAINING PROTEIN"/>
    <property type="match status" value="1"/>
</dbReference>
<evidence type="ECO:0000256" key="1">
    <source>
        <dbReference type="ARBA" id="ARBA00023172"/>
    </source>
</evidence>
<dbReference type="InterPro" id="IPR011010">
    <property type="entry name" value="DNA_brk_join_enz"/>
</dbReference>
<dbReference type="CDD" id="cd09275">
    <property type="entry name" value="RNase_HI_RT_DIRS1"/>
    <property type="match status" value="1"/>
</dbReference>
<dbReference type="Pfam" id="PF00078">
    <property type="entry name" value="RVT_1"/>
    <property type="match status" value="1"/>
</dbReference>
<dbReference type="EMBL" id="LGRX02010292">
    <property type="protein sequence ID" value="KAK3270607.1"/>
    <property type="molecule type" value="Genomic_DNA"/>
</dbReference>
<comment type="caution">
    <text evidence="4">The sequence shown here is derived from an EMBL/GenBank/DDBJ whole genome shotgun (WGS) entry which is preliminary data.</text>
</comment>
<dbReference type="GO" id="GO:0003677">
    <property type="term" value="F:DNA binding"/>
    <property type="evidence" value="ECO:0007669"/>
    <property type="project" value="InterPro"/>
</dbReference>
<feature type="region of interest" description="Disordered" evidence="2">
    <location>
        <begin position="63"/>
        <end position="110"/>
    </location>
</feature>
<dbReference type="SUPFAM" id="SSF56672">
    <property type="entry name" value="DNA/RNA polymerases"/>
    <property type="match status" value="1"/>
</dbReference>
<dbReference type="GO" id="GO:0006310">
    <property type="term" value="P:DNA recombination"/>
    <property type="evidence" value="ECO:0007669"/>
    <property type="project" value="UniProtKB-KW"/>
</dbReference>
<dbReference type="SUPFAM" id="SSF56349">
    <property type="entry name" value="DNA breaking-rejoining enzymes"/>
    <property type="match status" value="1"/>
</dbReference>
<keyword evidence="1" id="KW-0233">DNA recombination</keyword>
<dbReference type="PANTHER" id="PTHR33050:SF7">
    <property type="entry name" value="RIBONUCLEASE H"/>
    <property type="match status" value="1"/>
</dbReference>
<dbReference type="AlphaFoldDB" id="A0AAE0G2W7"/>
<dbReference type="Gene3D" id="1.10.443.10">
    <property type="entry name" value="Intergrase catalytic core"/>
    <property type="match status" value="1"/>
</dbReference>
<dbReference type="GO" id="GO:0015074">
    <property type="term" value="P:DNA integration"/>
    <property type="evidence" value="ECO:0007669"/>
    <property type="project" value="InterPro"/>
</dbReference>
<feature type="domain" description="Reverse transcriptase" evidence="3">
    <location>
        <begin position="559"/>
        <end position="748"/>
    </location>
</feature>
<evidence type="ECO:0000259" key="3">
    <source>
        <dbReference type="PROSITE" id="PS50878"/>
    </source>
</evidence>
<name>A0AAE0G2W7_9CHLO</name>
<organism evidence="4 5">
    <name type="scientific">Cymbomonas tetramitiformis</name>
    <dbReference type="NCBI Taxonomy" id="36881"/>
    <lineage>
        <taxon>Eukaryota</taxon>
        <taxon>Viridiplantae</taxon>
        <taxon>Chlorophyta</taxon>
        <taxon>Pyramimonadophyceae</taxon>
        <taxon>Pyramimonadales</taxon>
        <taxon>Pyramimonadaceae</taxon>
        <taxon>Cymbomonas</taxon>
    </lineage>
</organism>
<dbReference type="InterPro" id="IPR000477">
    <property type="entry name" value="RT_dom"/>
</dbReference>
<keyword evidence="5" id="KW-1185">Reference proteome</keyword>
<proteinExistence type="predicted"/>
<dbReference type="Proteomes" id="UP001190700">
    <property type="component" value="Unassembled WGS sequence"/>
</dbReference>
<dbReference type="InterPro" id="IPR043128">
    <property type="entry name" value="Rev_trsase/Diguanyl_cyclase"/>
</dbReference>
<reference evidence="4 5" key="1">
    <citation type="journal article" date="2015" name="Genome Biol. Evol.">
        <title>Comparative Genomics of a Bacterivorous Green Alga Reveals Evolutionary Causalities and Consequences of Phago-Mixotrophic Mode of Nutrition.</title>
        <authorList>
            <person name="Burns J.A."/>
            <person name="Paasch A."/>
            <person name="Narechania A."/>
            <person name="Kim E."/>
        </authorList>
    </citation>
    <scope>NUCLEOTIDE SEQUENCE [LARGE SCALE GENOMIC DNA]</scope>
    <source>
        <strain evidence="4 5">PLY_AMNH</strain>
    </source>
</reference>
<dbReference type="Gene3D" id="3.30.70.270">
    <property type="match status" value="1"/>
</dbReference>
<dbReference type="Gene3D" id="3.10.10.10">
    <property type="entry name" value="HIV Type 1 Reverse Transcriptase, subunit A, domain 1"/>
    <property type="match status" value="1"/>
</dbReference>
<gene>
    <name evidence="4" type="ORF">CYMTET_20998</name>
</gene>
<evidence type="ECO:0000256" key="2">
    <source>
        <dbReference type="SAM" id="MobiDB-lite"/>
    </source>
</evidence>
<evidence type="ECO:0000313" key="4">
    <source>
        <dbReference type="EMBL" id="KAK3270607.1"/>
    </source>
</evidence>
<accession>A0AAE0G2W7</accession>
<protein>
    <recommendedName>
        <fullName evidence="3">Reverse transcriptase domain-containing protein</fullName>
    </recommendedName>
</protein>
<dbReference type="PROSITE" id="PS50878">
    <property type="entry name" value="RT_POL"/>
    <property type="match status" value="1"/>
</dbReference>
<dbReference type="InterPro" id="IPR013762">
    <property type="entry name" value="Integrase-like_cat_sf"/>
</dbReference>
<dbReference type="InterPro" id="IPR043502">
    <property type="entry name" value="DNA/RNA_pol_sf"/>
</dbReference>
<evidence type="ECO:0000313" key="5">
    <source>
        <dbReference type="Proteomes" id="UP001190700"/>
    </source>
</evidence>
<dbReference type="InterPro" id="IPR052055">
    <property type="entry name" value="Hepadnavirus_pol/RT"/>
</dbReference>